<name>A0A0F9SR17_9ZZZZ</name>
<accession>A0A0F9SR17</accession>
<proteinExistence type="predicted"/>
<dbReference type="EMBL" id="LAZR01000429">
    <property type="protein sequence ID" value="KKN69304.1"/>
    <property type="molecule type" value="Genomic_DNA"/>
</dbReference>
<organism evidence="1">
    <name type="scientific">marine sediment metagenome</name>
    <dbReference type="NCBI Taxonomy" id="412755"/>
    <lineage>
        <taxon>unclassified sequences</taxon>
        <taxon>metagenomes</taxon>
        <taxon>ecological metagenomes</taxon>
    </lineage>
</organism>
<protein>
    <submittedName>
        <fullName evidence="1">Uncharacterized protein</fullName>
    </submittedName>
</protein>
<gene>
    <name evidence="1" type="ORF">LCGC14_0442990</name>
</gene>
<dbReference type="AlphaFoldDB" id="A0A0F9SR17"/>
<reference evidence="1" key="1">
    <citation type="journal article" date="2015" name="Nature">
        <title>Complex archaea that bridge the gap between prokaryotes and eukaryotes.</title>
        <authorList>
            <person name="Spang A."/>
            <person name="Saw J.H."/>
            <person name="Jorgensen S.L."/>
            <person name="Zaremba-Niedzwiedzka K."/>
            <person name="Martijn J."/>
            <person name="Lind A.E."/>
            <person name="van Eijk R."/>
            <person name="Schleper C."/>
            <person name="Guy L."/>
            <person name="Ettema T.J."/>
        </authorList>
    </citation>
    <scope>NUCLEOTIDE SEQUENCE</scope>
</reference>
<sequence>MSATDELEHYMTACSRLKTDNARLQAALDETHGRGVWLWSQLQATATAIVQLTIDGIHFLERERDGYKALAKLRREEILKSGEDCCYCGRWHHFSCRHVNWARDESRTRCIRYPCSSRCKEARAAIDATSEEAREKEEKQ</sequence>
<evidence type="ECO:0000313" key="1">
    <source>
        <dbReference type="EMBL" id="KKN69304.1"/>
    </source>
</evidence>
<comment type="caution">
    <text evidence="1">The sequence shown here is derived from an EMBL/GenBank/DDBJ whole genome shotgun (WGS) entry which is preliminary data.</text>
</comment>